<feature type="domain" description="HTH merR-type" evidence="4">
    <location>
        <begin position="3"/>
        <end position="72"/>
    </location>
</feature>
<evidence type="ECO:0000313" key="5">
    <source>
        <dbReference type="EMBL" id="HEX70010.1"/>
    </source>
</evidence>
<dbReference type="PROSITE" id="PS00552">
    <property type="entry name" value="HTH_MERR_1"/>
    <property type="match status" value="1"/>
</dbReference>
<accession>A0A7C2WD36</accession>
<evidence type="ECO:0000256" key="2">
    <source>
        <dbReference type="ARBA" id="ARBA00023125"/>
    </source>
</evidence>
<dbReference type="PANTHER" id="PTHR30204">
    <property type="entry name" value="REDOX-CYCLING DRUG-SENSING TRANSCRIPTIONAL ACTIVATOR SOXR"/>
    <property type="match status" value="1"/>
</dbReference>
<organism evidence="5">
    <name type="scientific">Thermorudis sp</name>
    <dbReference type="NCBI Taxonomy" id="1969470"/>
    <lineage>
        <taxon>Bacteria</taxon>
        <taxon>Pseudomonadati</taxon>
        <taxon>Thermomicrobiota</taxon>
        <taxon>Thermomicrobia</taxon>
        <taxon>Thermomicrobia incertae sedis</taxon>
        <taxon>Thermorudis</taxon>
    </lineage>
</organism>
<sequence length="152" mass="16591">MENLRVGTLARQAGVSPRTVRYYESLGLLPPAPRSPNGYRCFRPEDLDRLRFIQRAKALGLTLAEIKHLLAVAEKGRCLLTQAELRDILEQKIAACTERIQALTAFRAVLEAAIQRLATASDAQPGTLQNCGCCAAFSPDCPCIPEARARAA</sequence>
<keyword evidence="2" id="KW-0238">DNA-binding</keyword>
<evidence type="ECO:0000256" key="3">
    <source>
        <dbReference type="ARBA" id="ARBA00023163"/>
    </source>
</evidence>
<dbReference type="AlphaFoldDB" id="A0A7C2WD36"/>
<dbReference type="PROSITE" id="PS50937">
    <property type="entry name" value="HTH_MERR_2"/>
    <property type="match status" value="1"/>
</dbReference>
<dbReference type="Pfam" id="PF13411">
    <property type="entry name" value="MerR_1"/>
    <property type="match status" value="1"/>
</dbReference>
<comment type="caution">
    <text evidence="5">The sequence shown here is derived from an EMBL/GenBank/DDBJ whole genome shotgun (WGS) entry which is preliminary data.</text>
</comment>
<evidence type="ECO:0000256" key="1">
    <source>
        <dbReference type="ARBA" id="ARBA00023015"/>
    </source>
</evidence>
<reference evidence="5" key="1">
    <citation type="journal article" date="2020" name="mSystems">
        <title>Genome- and Community-Level Interaction Insights into Carbon Utilization and Element Cycling Functions of Hydrothermarchaeota in Hydrothermal Sediment.</title>
        <authorList>
            <person name="Zhou Z."/>
            <person name="Liu Y."/>
            <person name="Xu W."/>
            <person name="Pan J."/>
            <person name="Luo Z.H."/>
            <person name="Li M."/>
        </authorList>
    </citation>
    <scope>NUCLEOTIDE SEQUENCE [LARGE SCALE GENOMIC DNA]</scope>
    <source>
        <strain evidence="5">SpSt-192</strain>
    </source>
</reference>
<keyword evidence="1" id="KW-0805">Transcription regulation</keyword>
<protein>
    <submittedName>
        <fullName evidence="5">MerR family transcriptional regulator</fullName>
    </submittedName>
</protein>
<dbReference type="Gene3D" id="1.10.1660.10">
    <property type="match status" value="1"/>
</dbReference>
<dbReference type="SUPFAM" id="SSF46955">
    <property type="entry name" value="Putative DNA-binding domain"/>
    <property type="match status" value="1"/>
</dbReference>
<evidence type="ECO:0000259" key="4">
    <source>
        <dbReference type="PROSITE" id="PS50937"/>
    </source>
</evidence>
<dbReference type="EMBL" id="DSID01000160">
    <property type="protein sequence ID" value="HEX70010.1"/>
    <property type="molecule type" value="Genomic_DNA"/>
</dbReference>
<name>A0A7C2WD36_9BACT</name>
<dbReference type="GO" id="GO:0003700">
    <property type="term" value="F:DNA-binding transcription factor activity"/>
    <property type="evidence" value="ECO:0007669"/>
    <property type="project" value="InterPro"/>
</dbReference>
<dbReference type="InterPro" id="IPR047057">
    <property type="entry name" value="MerR_fam"/>
</dbReference>
<dbReference type="PANTHER" id="PTHR30204:SF94">
    <property type="entry name" value="HEAVY METAL-DEPENDENT TRANSCRIPTIONAL REGULATOR HI_0293-RELATED"/>
    <property type="match status" value="1"/>
</dbReference>
<proteinExistence type="predicted"/>
<keyword evidence="3" id="KW-0804">Transcription</keyword>
<dbReference type="GO" id="GO:0003677">
    <property type="term" value="F:DNA binding"/>
    <property type="evidence" value="ECO:0007669"/>
    <property type="project" value="UniProtKB-KW"/>
</dbReference>
<dbReference type="PRINTS" id="PR00040">
    <property type="entry name" value="HTHMERR"/>
</dbReference>
<dbReference type="InterPro" id="IPR000551">
    <property type="entry name" value="MerR-type_HTH_dom"/>
</dbReference>
<gene>
    <name evidence="5" type="ORF">ENP13_02030</name>
</gene>
<dbReference type="SMART" id="SM00422">
    <property type="entry name" value="HTH_MERR"/>
    <property type="match status" value="1"/>
</dbReference>
<dbReference type="InterPro" id="IPR009061">
    <property type="entry name" value="DNA-bd_dom_put_sf"/>
</dbReference>